<evidence type="ECO:0000259" key="5">
    <source>
        <dbReference type="SMART" id="SM00336"/>
    </source>
</evidence>
<protein>
    <submittedName>
        <fullName evidence="6">Nucleolin-like</fullName>
    </submittedName>
</protein>
<comment type="caution">
    <text evidence="6">The sequence shown here is derived from an EMBL/GenBank/DDBJ whole genome shotgun (WGS) entry which is preliminary data.</text>
</comment>
<evidence type="ECO:0000256" key="3">
    <source>
        <dbReference type="ARBA" id="ARBA00022833"/>
    </source>
</evidence>
<dbReference type="PANTHER" id="PTHR31717">
    <property type="entry name" value="ZINC FINGER PROTEIN CONSTANS-LIKE 10"/>
    <property type="match status" value="1"/>
</dbReference>
<dbReference type="Proteomes" id="UP000327157">
    <property type="component" value="Chromosome 11"/>
</dbReference>
<reference evidence="7" key="2">
    <citation type="submission" date="2019-10" db="EMBL/GenBank/DDBJ databases">
        <title>A de novo genome assembly of a pear dwarfing rootstock.</title>
        <authorList>
            <person name="Wang F."/>
            <person name="Wang J."/>
            <person name="Li S."/>
            <person name="Zhang Y."/>
            <person name="Fang M."/>
            <person name="Ma L."/>
            <person name="Zhao Y."/>
            <person name="Jiang S."/>
        </authorList>
    </citation>
    <scope>NUCLEOTIDE SEQUENCE [LARGE SCALE GENOMIC DNA]</scope>
</reference>
<dbReference type="PANTHER" id="PTHR31717:SF60">
    <property type="entry name" value="B-BOX TYPE ZINC FINGER FAMILY PROTEIN"/>
    <property type="match status" value="1"/>
</dbReference>
<reference evidence="6 7" key="3">
    <citation type="submission" date="2019-11" db="EMBL/GenBank/DDBJ databases">
        <title>A de novo genome assembly of a pear dwarfing rootstock.</title>
        <authorList>
            <person name="Wang F."/>
            <person name="Wang J."/>
            <person name="Li S."/>
            <person name="Zhang Y."/>
            <person name="Fang M."/>
            <person name="Ma L."/>
            <person name="Zhao Y."/>
            <person name="Jiang S."/>
        </authorList>
    </citation>
    <scope>NUCLEOTIDE SEQUENCE [LARGE SCALE GENOMIC DNA]</scope>
    <source>
        <strain evidence="6">S2</strain>
        <tissue evidence="6">Leaf</tissue>
    </source>
</reference>
<sequence>MRECELCGVRARVHCEADQARLCWDCDGKVHGANFLVAKHPRSLLCHGCQSLTPWTGSGSKLTPTVSVCETCVERRGSKFERQAEVQESEAENDGDDDDEEEDDDIDDCDESDEDENQVVPWSCCSYSAADPPLVASCSSSKEEQEEEEYSVSKRMLLFLRESF</sequence>
<keyword evidence="7" id="KW-1185">Reference proteome</keyword>
<dbReference type="CDD" id="cd19821">
    <property type="entry name" value="Bbox1_BBX-like"/>
    <property type="match status" value="1"/>
</dbReference>
<dbReference type="InterPro" id="IPR000315">
    <property type="entry name" value="Znf_B-box"/>
</dbReference>
<feature type="region of interest" description="Disordered" evidence="4">
    <location>
        <begin position="79"/>
        <end position="118"/>
    </location>
</feature>
<dbReference type="InterPro" id="IPR049808">
    <property type="entry name" value="CONSTANS-like_Bbox1"/>
</dbReference>
<name>A0A5N5FSD0_9ROSA</name>
<reference evidence="6 7" key="1">
    <citation type="submission" date="2019-09" db="EMBL/GenBank/DDBJ databases">
        <authorList>
            <person name="Ou C."/>
        </authorList>
    </citation>
    <scope>NUCLEOTIDE SEQUENCE [LARGE SCALE GENOMIC DNA]</scope>
    <source>
        <strain evidence="6">S2</strain>
        <tissue evidence="6">Leaf</tissue>
    </source>
</reference>
<keyword evidence="2" id="KW-0863">Zinc-finger</keyword>
<dbReference type="GO" id="GO:0008270">
    <property type="term" value="F:zinc ion binding"/>
    <property type="evidence" value="ECO:0007669"/>
    <property type="project" value="UniProtKB-KW"/>
</dbReference>
<evidence type="ECO:0000256" key="1">
    <source>
        <dbReference type="ARBA" id="ARBA00022723"/>
    </source>
</evidence>
<organism evidence="6 7">
    <name type="scientific">Pyrus ussuriensis x Pyrus communis</name>
    <dbReference type="NCBI Taxonomy" id="2448454"/>
    <lineage>
        <taxon>Eukaryota</taxon>
        <taxon>Viridiplantae</taxon>
        <taxon>Streptophyta</taxon>
        <taxon>Embryophyta</taxon>
        <taxon>Tracheophyta</taxon>
        <taxon>Spermatophyta</taxon>
        <taxon>Magnoliopsida</taxon>
        <taxon>eudicotyledons</taxon>
        <taxon>Gunneridae</taxon>
        <taxon>Pentapetalae</taxon>
        <taxon>rosids</taxon>
        <taxon>fabids</taxon>
        <taxon>Rosales</taxon>
        <taxon>Rosaceae</taxon>
        <taxon>Amygdaloideae</taxon>
        <taxon>Maleae</taxon>
        <taxon>Pyrus</taxon>
    </lineage>
</organism>
<feature type="domain" description="B box-type" evidence="5">
    <location>
        <begin position="1"/>
        <end position="45"/>
    </location>
</feature>
<proteinExistence type="predicted"/>
<keyword evidence="3" id="KW-0862">Zinc</keyword>
<evidence type="ECO:0000256" key="4">
    <source>
        <dbReference type="SAM" id="MobiDB-lite"/>
    </source>
</evidence>
<dbReference type="OrthoDB" id="153872at2759"/>
<evidence type="ECO:0000313" key="7">
    <source>
        <dbReference type="Proteomes" id="UP000327157"/>
    </source>
</evidence>
<feature type="compositionally biased region" description="Acidic residues" evidence="4">
    <location>
        <begin position="87"/>
        <end position="117"/>
    </location>
</feature>
<accession>A0A5N5FSD0</accession>
<evidence type="ECO:0000313" key="6">
    <source>
        <dbReference type="EMBL" id="KAB2605787.1"/>
    </source>
</evidence>
<gene>
    <name evidence="6" type="ORF">D8674_005504</name>
</gene>
<dbReference type="SMART" id="SM00336">
    <property type="entry name" value="BBOX"/>
    <property type="match status" value="1"/>
</dbReference>
<dbReference type="EMBL" id="SMOL01000559">
    <property type="protein sequence ID" value="KAB2605787.1"/>
    <property type="molecule type" value="Genomic_DNA"/>
</dbReference>
<evidence type="ECO:0000256" key="2">
    <source>
        <dbReference type="ARBA" id="ARBA00022771"/>
    </source>
</evidence>
<keyword evidence="1" id="KW-0479">Metal-binding</keyword>
<dbReference type="AlphaFoldDB" id="A0A5N5FSD0"/>